<comment type="similarity">
    <text evidence="2">Belongs to the DNA mismatch repair MutL/HexB family.</text>
</comment>
<dbReference type="CDD" id="cd16926">
    <property type="entry name" value="HATPase_MutL-MLH-PMS-like"/>
    <property type="match status" value="1"/>
</dbReference>
<dbReference type="SUPFAM" id="SSF54211">
    <property type="entry name" value="Ribosomal protein S5 domain 2-like"/>
    <property type="match status" value="1"/>
</dbReference>
<protein>
    <recommendedName>
        <fullName evidence="7">DNA mismatch repair protein S5 domain-containing protein</fullName>
    </recommendedName>
</protein>
<dbReference type="FunFam" id="3.30.230.10:FF:000014">
    <property type="entry name" value="DNA mismatch repair protein Mlh1"/>
    <property type="match status" value="1"/>
</dbReference>
<dbReference type="AlphaFoldDB" id="A0A4T0X8D6"/>
<dbReference type="InterPro" id="IPR002099">
    <property type="entry name" value="MutL/Mlh/PMS"/>
</dbReference>
<comment type="subcellular location">
    <subcellularLocation>
        <location evidence="1">Nucleus</location>
    </subcellularLocation>
</comment>
<dbReference type="SMART" id="SM01340">
    <property type="entry name" value="DNA_mis_repair"/>
    <property type="match status" value="1"/>
</dbReference>
<dbReference type="Proteomes" id="UP000307173">
    <property type="component" value="Unassembled WGS sequence"/>
</dbReference>
<dbReference type="SUPFAM" id="SSF55874">
    <property type="entry name" value="ATPase domain of HSP90 chaperone/DNA topoisomerase II/histidine kinase"/>
    <property type="match status" value="1"/>
</dbReference>
<dbReference type="InterPro" id="IPR014721">
    <property type="entry name" value="Ribsml_uS5_D2-typ_fold_subgr"/>
</dbReference>
<feature type="region of interest" description="Disordered" evidence="6">
    <location>
        <begin position="427"/>
        <end position="446"/>
    </location>
</feature>
<dbReference type="GO" id="GO:0016887">
    <property type="term" value="F:ATP hydrolysis activity"/>
    <property type="evidence" value="ECO:0007669"/>
    <property type="project" value="InterPro"/>
</dbReference>
<dbReference type="GO" id="GO:0032389">
    <property type="term" value="C:MutLalpha complex"/>
    <property type="evidence" value="ECO:0007669"/>
    <property type="project" value="TreeGrafter"/>
</dbReference>
<dbReference type="STRING" id="52247.A0A4T0X8D6"/>
<dbReference type="GO" id="GO:0005524">
    <property type="term" value="F:ATP binding"/>
    <property type="evidence" value="ECO:0007669"/>
    <property type="project" value="InterPro"/>
</dbReference>
<evidence type="ECO:0000259" key="7">
    <source>
        <dbReference type="SMART" id="SM01340"/>
    </source>
</evidence>
<evidence type="ECO:0000256" key="4">
    <source>
        <dbReference type="ARBA" id="ARBA00023204"/>
    </source>
</evidence>
<reference evidence="8 9" key="1">
    <citation type="journal article" date="2019" name="Front. Genet.">
        <title>Whole-Genome Sequencing of the Opportunistic Yeast Pathogen Candida inconspicua Uncovers Its Hybrid Origin.</title>
        <authorList>
            <person name="Mixao V."/>
            <person name="Hansen A.P."/>
            <person name="Saus E."/>
            <person name="Boekhout T."/>
            <person name="Lass-Florl C."/>
            <person name="Gabaldon T."/>
        </authorList>
    </citation>
    <scope>NUCLEOTIDE SEQUENCE [LARGE SCALE GENOMIC DNA]</scope>
    <source>
        <strain evidence="8 9">CBS 180</strain>
    </source>
</reference>
<keyword evidence="3" id="KW-0227">DNA damage</keyword>
<dbReference type="InterPro" id="IPR036890">
    <property type="entry name" value="HATPase_C_sf"/>
</dbReference>
<feature type="domain" description="DNA mismatch repair protein S5" evidence="7">
    <location>
        <begin position="219"/>
        <end position="345"/>
    </location>
</feature>
<keyword evidence="4" id="KW-0234">DNA repair</keyword>
<keyword evidence="5" id="KW-0539">Nucleus</keyword>
<dbReference type="Pfam" id="PF01119">
    <property type="entry name" value="DNA_mis_repair"/>
    <property type="match status" value="1"/>
</dbReference>
<dbReference type="InterPro" id="IPR038973">
    <property type="entry name" value="MutL/Mlh/Pms-like"/>
</dbReference>
<accession>A0A4T0X8D6</accession>
<dbReference type="PANTHER" id="PTHR10073">
    <property type="entry name" value="DNA MISMATCH REPAIR PROTEIN MLH, PMS, MUTL"/>
    <property type="match status" value="1"/>
</dbReference>
<dbReference type="GO" id="GO:0030983">
    <property type="term" value="F:mismatched DNA binding"/>
    <property type="evidence" value="ECO:0007669"/>
    <property type="project" value="InterPro"/>
</dbReference>
<evidence type="ECO:0000313" key="9">
    <source>
        <dbReference type="Proteomes" id="UP000307173"/>
    </source>
</evidence>
<keyword evidence="9" id="KW-1185">Reference proteome</keyword>
<dbReference type="InterPro" id="IPR013507">
    <property type="entry name" value="DNA_mismatch_S5_2-like"/>
</dbReference>
<evidence type="ECO:0000313" key="8">
    <source>
        <dbReference type="EMBL" id="TID31202.1"/>
    </source>
</evidence>
<evidence type="ECO:0000256" key="5">
    <source>
        <dbReference type="ARBA" id="ARBA00023242"/>
    </source>
</evidence>
<name>A0A4T0X8D6_9ASCO</name>
<evidence type="ECO:0000256" key="3">
    <source>
        <dbReference type="ARBA" id="ARBA00022763"/>
    </source>
</evidence>
<dbReference type="InterPro" id="IPR014762">
    <property type="entry name" value="DNA_mismatch_repair_CS"/>
</dbReference>
<organism evidence="8 9">
    <name type="scientific">Pichia inconspicua</name>
    <dbReference type="NCBI Taxonomy" id="52247"/>
    <lineage>
        <taxon>Eukaryota</taxon>
        <taxon>Fungi</taxon>
        <taxon>Dikarya</taxon>
        <taxon>Ascomycota</taxon>
        <taxon>Saccharomycotina</taxon>
        <taxon>Pichiomycetes</taxon>
        <taxon>Pichiales</taxon>
        <taxon>Pichiaceae</taxon>
        <taxon>Pichia</taxon>
    </lineage>
</organism>
<dbReference type="Gene3D" id="3.30.565.10">
    <property type="entry name" value="Histidine kinase-like ATPase, C-terminal domain"/>
    <property type="match status" value="1"/>
</dbReference>
<dbReference type="FunFam" id="3.30.565.10:FF:000079">
    <property type="entry name" value="DNA mismatch repair protein MLH"/>
    <property type="match status" value="1"/>
</dbReference>
<feature type="compositionally biased region" description="Polar residues" evidence="6">
    <location>
        <begin position="427"/>
        <end position="438"/>
    </location>
</feature>
<evidence type="ECO:0000256" key="2">
    <source>
        <dbReference type="ARBA" id="ARBA00006082"/>
    </source>
</evidence>
<dbReference type="PROSITE" id="PS00058">
    <property type="entry name" value="DNA_MISMATCH_REPAIR_1"/>
    <property type="match status" value="1"/>
</dbReference>
<evidence type="ECO:0000256" key="6">
    <source>
        <dbReference type="SAM" id="MobiDB-lite"/>
    </source>
</evidence>
<dbReference type="InterPro" id="IPR032189">
    <property type="entry name" value="Mlh1_C"/>
</dbReference>
<proteinExistence type="inferred from homology"/>
<dbReference type="NCBIfam" id="TIGR00585">
    <property type="entry name" value="mutl"/>
    <property type="match status" value="1"/>
</dbReference>
<gene>
    <name evidence="8" type="ORF">CANINC_000145</name>
</gene>
<dbReference type="GO" id="GO:0006298">
    <property type="term" value="P:mismatch repair"/>
    <property type="evidence" value="ECO:0007669"/>
    <property type="project" value="InterPro"/>
</dbReference>
<dbReference type="GO" id="GO:0140664">
    <property type="term" value="F:ATP-dependent DNA damage sensor activity"/>
    <property type="evidence" value="ECO:0007669"/>
    <property type="project" value="InterPro"/>
</dbReference>
<dbReference type="PANTHER" id="PTHR10073:SF12">
    <property type="entry name" value="DNA MISMATCH REPAIR PROTEIN MLH1"/>
    <property type="match status" value="1"/>
</dbReference>
<dbReference type="EMBL" id="SELW01000039">
    <property type="protein sequence ID" value="TID31202.1"/>
    <property type="molecule type" value="Genomic_DNA"/>
</dbReference>
<sequence length="732" mass="83954">MSERRRILPLDKTVVSLIAAGEIIIAPSNALKELLENSIDAKASQIDIIIKDGGLKLLQISDNGTGINKEDLPILCQRFTTSKLVEFEDLRKISTYGFRGEALASISHIARLNVITKTENDPCAWKASYKGGELIDGYENGIKPIAGKQGTVLVVEDLFYNVPSRLRALKSPNEEYSSILDVVSKYSIHVENVGFNCQRQGGSGLDVMVRKQSNRKDRIRTVYGSNIADNLLDVDIPIDDDFKVEFGINSCRGMISNTSFENKKTIQPIFFINNRLVVCDPLRRAINLVYSTYLPKGHKPFIYLALEIAPQNVDVNVHPTKREVRFLNETEIIDHIVQSLESQLGQLDSSRKFLTQQILTNSRKIEDSIEERRSKRSKLLDNTILTNQVEKPRPKPLPLSQFRKPYEHEMVRTDYSQTTLNNFVKSQQPSRKSCTTPTHNDDFHDDNNATLFDDDEADRSTIVETKKVVKERKPMTLMSIQTLRKELQDRTNKSLTQILAQHTFVGIADYKRRLCCIQHDVKLYLVDYASLCMELFYEIGLSDFSNFGRIEIVNEGGIDIKQLIKSEIYDNSELVEMFLKNNDLEQMPELDDLCQSCFVDMSEMWEEYFSIQIDIDDSDNPKLKSLPLLIQGYIPSWNKLSLFLFRVITKVNWDNEKDCLGGILRQLALFYIPETIPDDVEDAKERQKSILEFIENIIMPLVKRRFLATDNMIRDVIEIASLPKLYKVFERC</sequence>
<dbReference type="OrthoDB" id="10263226at2759"/>
<evidence type="ECO:0000256" key="1">
    <source>
        <dbReference type="ARBA" id="ARBA00004123"/>
    </source>
</evidence>
<comment type="caution">
    <text evidence="8">The sequence shown here is derived from an EMBL/GenBank/DDBJ whole genome shotgun (WGS) entry which is preliminary data.</text>
</comment>
<dbReference type="Pfam" id="PF13589">
    <property type="entry name" value="HATPase_c_3"/>
    <property type="match status" value="1"/>
</dbReference>
<dbReference type="Gene3D" id="3.30.230.10">
    <property type="match status" value="1"/>
</dbReference>
<dbReference type="Pfam" id="PF16413">
    <property type="entry name" value="Mlh1_C"/>
    <property type="match status" value="1"/>
</dbReference>
<dbReference type="InterPro" id="IPR020568">
    <property type="entry name" value="Ribosomal_Su5_D2-typ_SF"/>
</dbReference>
<dbReference type="GO" id="GO:0061982">
    <property type="term" value="P:meiosis I cell cycle process"/>
    <property type="evidence" value="ECO:0007669"/>
    <property type="project" value="UniProtKB-ARBA"/>
</dbReference>